<dbReference type="Gene3D" id="2.40.70.10">
    <property type="entry name" value="Acid Proteases"/>
    <property type="match status" value="1"/>
</dbReference>
<dbReference type="InterPro" id="IPR016197">
    <property type="entry name" value="Chromo-like_dom_sf"/>
</dbReference>
<feature type="region of interest" description="Disordered" evidence="1">
    <location>
        <begin position="1"/>
        <end position="33"/>
    </location>
</feature>
<gene>
    <name evidence="4" type="ORF">Acr_00g0100660</name>
</gene>
<reference evidence="5" key="1">
    <citation type="submission" date="2019-07" db="EMBL/GenBank/DDBJ databases">
        <title>De Novo Assembly of kiwifruit Actinidia rufa.</title>
        <authorList>
            <person name="Sugita-Konishi S."/>
            <person name="Sato K."/>
            <person name="Mori E."/>
            <person name="Abe Y."/>
            <person name="Kisaki G."/>
            <person name="Hamano K."/>
            <person name="Suezawa K."/>
            <person name="Otani M."/>
            <person name="Fukuda T."/>
            <person name="Manabe T."/>
            <person name="Gomi K."/>
            <person name="Tabuchi M."/>
            <person name="Akimitsu K."/>
            <person name="Kataoka I."/>
        </authorList>
    </citation>
    <scope>NUCLEOTIDE SEQUENCE [LARGE SCALE GENOMIC DNA]</scope>
    <source>
        <strain evidence="5">cv. Fuchu</strain>
    </source>
</reference>
<feature type="domain" description="Tf2-1-like SH3-like" evidence="3">
    <location>
        <begin position="547"/>
        <end position="610"/>
    </location>
</feature>
<dbReference type="PANTHER" id="PTHR46148:SF52">
    <property type="entry name" value="OS04G0603800 PROTEIN"/>
    <property type="match status" value="1"/>
</dbReference>
<evidence type="ECO:0000259" key="3">
    <source>
        <dbReference type="Pfam" id="PF24626"/>
    </source>
</evidence>
<evidence type="ECO:0000313" key="5">
    <source>
        <dbReference type="Proteomes" id="UP000585474"/>
    </source>
</evidence>
<name>A0A7J0DZY6_9ERIC</name>
<evidence type="ECO:0000259" key="2">
    <source>
        <dbReference type="Pfam" id="PF03732"/>
    </source>
</evidence>
<evidence type="ECO:0008006" key="6">
    <source>
        <dbReference type="Google" id="ProtNLM"/>
    </source>
</evidence>
<dbReference type="InterPro" id="IPR021109">
    <property type="entry name" value="Peptidase_aspartic_dom_sf"/>
</dbReference>
<protein>
    <recommendedName>
        <fullName evidence="6">Retrotransposon gag domain-containing protein</fullName>
    </recommendedName>
</protein>
<dbReference type="EMBL" id="BJWL01000464">
    <property type="protein sequence ID" value="GFS46186.1"/>
    <property type="molecule type" value="Genomic_DNA"/>
</dbReference>
<dbReference type="OrthoDB" id="5554229at2759"/>
<dbReference type="Pfam" id="PF03732">
    <property type="entry name" value="Retrotrans_gag"/>
    <property type="match status" value="1"/>
</dbReference>
<evidence type="ECO:0000313" key="4">
    <source>
        <dbReference type="EMBL" id="GFS46186.1"/>
    </source>
</evidence>
<dbReference type="Proteomes" id="UP000585474">
    <property type="component" value="Unassembled WGS sequence"/>
</dbReference>
<dbReference type="SUPFAM" id="SSF54160">
    <property type="entry name" value="Chromo domain-like"/>
    <property type="match status" value="1"/>
</dbReference>
<accession>A0A7J0DZY6</accession>
<feature type="domain" description="Retrotransposon gag" evidence="2">
    <location>
        <begin position="115"/>
        <end position="184"/>
    </location>
</feature>
<evidence type="ECO:0000256" key="1">
    <source>
        <dbReference type="SAM" id="MobiDB-lite"/>
    </source>
</evidence>
<dbReference type="Pfam" id="PF08284">
    <property type="entry name" value="RVP_2"/>
    <property type="match status" value="1"/>
</dbReference>
<proteinExistence type="predicted"/>
<dbReference type="InterPro" id="IPR056924">
    <property type="entry name" value="SH3_Tf2-1"/>
</dbReference>
<dbReference type="InterPro" id="IPR005162">
    <property type="entry name" value="Retrotrans_gag_dom"/>
</dbReference>
<keyword evidence="5" id="KW-1185">Reference proteome</keyword>
<dbReference type="Pfam" id="PF24626">
    <property type="entry name" value="SH3_Tf2-1"/>
    <property type="match status" value="1"/>
</dbReference>
<dbReference type="PANTHER" id="PTHR46148">
    <property type="entry name" value="CHROMO DOMAIN-CONTAINING PROTEIN"/>
    <property type="match status" value="1"/>
</dbReference>
<organism evidence="4 5">
    <name type="scientific">Actinidia rufa</name>
    <dbReference type="NCBI Taxonomy" id="165716"/>
    <lineage>
        <taxon>Eukaryota</taxon>
        <taxon>Viridiplantae</taxon>
        <taxon>Streptophyta</taxon>
        <taxon>Embryophyta</taxon>
        <taxon>Tracheophyta</taxon>
        <taxon>Spermatophyta</taxon>
        <taxon>Magnoliopsida</taxon>
        <taxon>eudicotyledons</taxon>
        <taxon>Gunneridae</taxon>
        <taxon>Pentapetalae</taxon>
        <taxon>asterids</taxon>
        <taxon>Ericales</taxon>
        <taxon>Actinidiaceae</taxon>
        <taxon>Actinidia</taxon>
    </lineage>
</organism>
<dbReference type="AlphaFoldDB" id="A0A7J0DZY6"/>
<sequence>MADGTRSQDLKKLEESVRALKEHQERTTRENEEIRNSLKGLGEIKEMLSAVTLKYDQMAAYVYGRQPQEASSGELNTQLRAGSSQPQLTIGFGTRYAKIDFPKFLVKILLDGYTNVKVSWETFKQGIISRFGPDVFEDAVGELTKLKQTSSVKEYQEKFEFLANKTHKLPESFFISCFISGLKEEIKANVLMFRPTQTSLKPLVWPNYRRIALKLWPRKLGFTKRELPKDLEEKKAKDGGNKRILIQKCQKREERIDEALEQEGDLQISINALTGSTHHNFLNQEVVKRAGVETTEINPLTVFVADGTKLVSTATCKGFKWEMQGVIFQTDMRVLPLKGCDMVLGIQWLATLGPVKWDFKNLSMDFTLNNRRHVLRGGKQGELKENLVADALSRREDLYVENATFHQLVSVDSTWLPKVQLSWQTDSDLQQLIARLTQDNNAHPGFLWTQGILTYKGSLVVGASTELKNQIITAYHSSAMGGHSVYGQPPPDHNFMNIGTSQVAAVENWARERASILRMLKENLQQAQHRMKHYANKLRTEREFAIGDWVYLRLQPYRQSSVALQRSMKLSPRFYGPFQVLSKVGTVAYELKLPDSAHIHPVFHVSLLKKKLGQHVTPNPILPPVSDEGVLQMEPVAVLDRRMVKRNNEAVVQWLVQWSRTFPEDATWIDYDEFHSKFPDFQP</sequence>
<dbReference type="CDD" id="cd00303">
    <property type="entry name" value="retropepsin_like"/>
    <property type="match status" value="1"/>
</dbReference>
<comment type="caution">
    <text evidence="4">The sequence shown here is derived from an EMBL/GenBank/DDBJ whole genome shotgun (WGS) entry which is preliminary data.</text>
</comment>